<feature type="region of interest" description="Disordered" evidence="1">
    <location>
        <begin position="44"/>
        <end position="99"/>
    </location>
</feature>
<dbReference type="AlphaFoldDB" id="A0AAU3GW12"/>
<feature type="compositionally biased region" description="Low complexity" evidence="1">
    <location>
        <begin position="48"/>
        <end position="61"/>
    </location>
</feature>
<organism evidence="2">
    <name type="scientific">Streptomyces sp. NBC_01401</name>
    <dbReference type="NCBI Taxonomy" id="2903854"/>
    <lineage>
        <taxon>Bacteria</taxon>
        <taxon>Bacillati</taxon>
        <taxon>Actinomycetota</taxon>
        <taxon>Actinomycetes</taxon>
        <taxon>Kitasatosporales</taxon>
        <taxon>Streptomycetaceae</taxon>
        <taxon>Streptomyces</taxon>
    </lineage>
</organism>
<dbReference type="EMBL" id="CP109535">
    <property type="protein sequence ID" value="WTY97168.1"/>
    <property type="molecule type" value="Genomic_DNA"/>
</dbReference>
<feature type="compositionally biased region" description="Low complexity" evidence="1">
    <location>
        <begin position="76"/>
        <end position="92"/>
    </location>
</feature>
<protein>
    <recommendedName>
        <fullName evidence="3">DUF3558 domain-containing protein</fullName>
    </recommendedName>
</protein>
<name>A0AAU3GW12_9ACTN</name>
<accession>A0AAU3GW12</accession>
<sequence>MAAAASMCRPREGTTHRPALRLSRILACAAVPVMLVVAGCSSASLDTKGSGSSASASAGKSEQAVEPPEFTELPEASGSIAKKSVKASAESSGKADDKS</sequence>
<evidence type="ECO:0000256" key="1">
    <source>
        <dbReference type="SAM" id="MobiDB-lite"/>
    </source>
</evidence>
<reference evidence="2" key="1">
    <citation type="submission" date="2022-10" db="EMBL/GenBank/DDBJ databases">
        <title>The complete genomes of actinobacterial strains from the NBC collection.</title>
        <authorList>
            <person name="Joergensen T.S."/>
            <person name="Alvarez Arevalo M."/>
            <person name="Sterndorff E.B."/>
            <person name="Faurdal D."/>
            <person name="Vuksanovic O."/>
            <person name="Mourched A.-S."/>
            <person name="Charusanti P."/>
            <person name="Shaw S."/>
            <person name="Blin K."/>
            <person name="Weber T."/>
        </authorList>
    </citation>
    <scope>NUCLEOTIDE SEQUENCE</scope>
    <source>
        <strain evidence="2">NBC_01401</strain>
    </source>
</reference>
<gene>
    <name evidence="2" type="ORF">OG626_20815</name>
</gene>
<evidence type="ECO:0000313" key="2">
    <source>
        <dbReference type="EMBL" id="WTY97168.1"/>
    </source>
</evidence>
<evidence type="ECO:0008006" key="3">
    <source>
        <dbReference type="Google" id="ProtNLM"/>
    </source>
</evidence>
<proteinExistence type="predicted"/>